<dbReference type="AlphaFoldDB" id="A0A2T0PZZ4"/>
<dbReference type="EC" id="2.7.1.2" evidence="2"/>
<comment type="similarity">
    <text evidence="1">Belongs to the ROK (NagC/XylR) family.</text>
</comment>
<sequence>MGLAIGVDVGGTKVAAGVVDEDGRILDKVRYPTPASSEAATADVIGDAVEELIGRHEVSAVGIGAAGFVDENRSTVLFAPNLAWRDEPLKELLSQRVDVPVVVENDANAMAWAEYRFGAGRGEDYLVCITLGTGIGGGIVLNGQMFRGKFGFGAEVGHFRVVPHGRRCGCGQRGCWEQYASGRALVAEAQDLALTQPDIAEGLLKRAEGDVGGIEGAMITDLAKQGDPGAVWAFERVADWTGQGLATLAAILDPGRFVLGGGVSDAGDVLLEPVLASFRRNITGRSFRKVPDIRIAEFGSEAGIIGAADLARV</sequence>
<dbReference type="Pfam" id="PF00480">
    <property type="entry name" value="ROK"/>
    <property type="match status" value="1"/>
</dbReference>
<dbReference type="GO" id="GO:0005737">
    <property type="term" value="C:cytoplasm"/>
    <property type="evidence" value="ECO:0007669"/>
    <property type="project" value="InterPro"/>
</dbReference>
<evidence type="ECO:0000256" key="5">
    <source>
        <dbReference type="ARBA" id="ARBA00022741"/>
    </source>
</evidence>
<dbReference type="NCBIfam" id="TIGR00744">
    <property type="entry name" value="ROK_glcA_fam"/>
    <property type="match status" value="1"/>
</dbReference>
<dbReference type="InterPro" id="IPR043129">
    <property type="entry name" value="ATPase_NBD"/>
</dbReference>
<evidence type="ECO:0000256" key="4">
    <source>
        <dbReference type="ARBA" id="ARBA00022679"/>
    </source>
</evidence>
<dbReference type="InterPro" id="IPR049874">
    <property type="entry name" value="ROK_cs"/>
</dbReference>
<dbReference type="SUPFAM" id="SSF53067">
    <property type="entry name" value="Actin-like ATPase domain"/>
    <property type="match status" value="1"/>
</dbReference>
<name>A0A2T0PZZ4_9ACTN</name>
<evidence type="ECO:0000256" key="8">
    <source>
        <dbReference type="ARBA" id="ARBA00032386"/>
    </source>
</evidence>
<evidence type="ECO:0000256" key="6">
    <source>
        <dbReference type="ARBA" id="ARBA00022777"/>
    </source>
</evidence>
<comment type="caution">
    <text evidence="9">The sequence shown here is derived from an EMBL/GenBank/DDBJ whole genome shotgun (WGS) entry which is preliminary data.</text>
</comment>
<keyword evidence="6 9" id="KW-0418">Kinase</keyword>
<keyword evidence="4" id="KW-0808">Transferase</keyword>
<dbReference type="Proteomes" id="UP000237846">
    <property type="component" value="Unassembled WGS sequence"/>
</dbReference>
<dbReference type="Gene3D" id="3.30.420.40">
    <property type="match status" value="2"/>
</dbReference>
<dbReference type="PROSITE" id="PS01125">
    <property type="entry name" value="ROK"/>
    <property type="match status" value="1"/>
</dbReference>
<protein>
    <recommendedName>
        <fullName evidence="3">Glucokinase</fullName>
        <ecNumber evidence="2">2.7.1.2</ecNumber>
    </recommendedName>
    <alternativeName>
        <fullName evidence="8">Glucose kinase</fullName>
    </alternativeName>
</protein>
<evidence type="ECO:0000256" key="2">
    <source>
        <dbReference type="ARBA" id="ARBA00012323"/>
    </source>
</evidence>
<evidence type="ECO:0000313" key="10">
    <source>
        <dbReference type="Proteomes" id="UP000237846"/>
    </source>
</evidence>
<evidence type="ECO:0000256" key="7">
    <source>
        <dbReference type="ARBA" id="ARBA00022840"/>
    </source>
</evidence>
<evidence type="ECO:0000256" key="3">
    <source>
        <dbReference type="ARBA" id="ARBA00014701"/>
    </source>
</evidence>
<dbReference type="GO" id="GO:0005524">
    <property type="term" value="F:ATP binding"/>
    <property type="evidence" value="ECO:0007669"/>
    <property type="project" value="UniProtKB-KW"/>
</dbReference>
<dbReference type="InterPro" id="IPR004654">
    <property type="entry name" value="ROK_glcA"/>
</dbReference>
<dbReference type="RefSeq" id="WP_106248664.1">
    <property type="nucleotide sequence ID" value="NZ_PVZC01000006.1"/>
</dbReference>
<dbReference type="OrthoDB" id="9810372at2"/>
<dbReference type="PANTHER" id="PTHR18964:SF173">
    <property type="entry name" value="GLUCOKINASE"/>
    <property type="match status" value="1"/>
</dbReference>
<gene>
    <name evidence="9" type="ORF">CLV72_10661</name>
</gene>
<dbReference type="CDD" id="cd24061">
    <property type="entry name" value="ASKHA_NBD_ROK_SgGLK-like"/>
    <property type="match status" value="1"/>
</dbReference>
<dbReference type="PANTHER" id="PTHR18964">
    <property type="entry name" value="ROK (REPRESSOR, ORF, KINASE) FAMILY"/>
    <property type="match status" value="1"/>
</dbReference>
<reference evidence="9 10" key="1">
    <citation type="submission" date="2018-03" db="EMBL/GenBank/DDBJ databases">
        <title>Genomic Encyclopedia of Archaeal and Bacterial Type Strains, Phase II (KMG-II): from individual species to whole genera.</title>
        <authorList>
            <person name="Goeker M."/>
        </authorList>
    </citation>
    <scope>NUCLEOTIDE SEQUENCE [LARGE SCALE GENOMIC DNA]</scope>
    <source>
        <strain evidence="9 10">DSM 45601</strain>
    </source>
</reference>
<keyword evidence="5" id="KW-0547">Nucleotide-binding</keyword>
<dbReference type="EMBL" id="PVZC01000006">
    <property type="protein sequence ID" value="PRX97025.1"/>
    <property type="molecule type" value="Genomic_DNA"/>
</dbReference>
<dbReference type="GO" id="GO:0004340">
    <property type="term" value="F:glucokinase activity"/>
    <property type="evidence" value="ECO:0007669"/>
    <property type="project" value="UniProtKB-EC"/>
</dbReference>
<dbReference type="InterPro" id="IPR000600">
    <property type="entry name" value="ROK"/>
</dbReference>
<keyword evidence="10" id="KW-1185">Reference proteome</keyword>
<evidence type="ECO:0000256" key="1">
    <source>
        <dbReference type="ARBA" id="ARBA00006479"/>
    </source>
</evidence>
<organism evidence="9 10">
    <name type="scientific">Allonocardiopsis opalescens</name>
    <dbReference type="NCBI Taxonomy" id="1144618"/>
    <lineage>
        <taxon>Bacteria</taxon>
        <taxon>Bacillati</taxon>
        <taxon>Actinomycetota</taxon>
        <taxon>Actinomycetes</taxon>
        <taxon>Streptosporangiales</taxon>
        <taxon>Allonocardiopsis</taxon>
    </lineage>
</organism>
<proteinExistence type="inferred from homology"/>
<keyword evidence="7" id="KW-0067">ATP-binding</keyword>
<evidence type="ECO:0000313" key="9">
    <source>
        <dbReference type="EMBL" id="PRX97025.1"/>
    </source>
</evidence>
<accession>A0A2T0PZZ4</accession>
<dbReference type="GO" id="GO:0006096">
    <property type="term" value="P:glycolytic process"/>
    <property type="evidence" value="ECO:0007669"/>
    <property type="project" value="InterPro"/>
</dbReference>